<dbReference type="RefSeq" id="XP_056499642.1">
    <property type="nucleotide sequence ID" value="XM_056646201.1"/>
</dbReference>
<name>A0A9W9NW52_PENCI</name>
<dbReference type="GeneID" id="81385368"/>
<organism evidence="6 7">
    <name type="scientific">Penicillium citrinum</name>
    <dbReference type="NCBI Taxonomy" id="5077"/>
    <lineage>
        <taxon>Eukaryota</taxon>
        <taxon>Fungi</taxon>
        <taxon>Dikarya</taxon>
        <taxon>Ascomycota</taxon>
        <taxon>Pezizomycotina</taxon>
        <taxon>Eurotiomycetes</taxon>
        <taxon>Eurotiomycetidae</taxon>
        <taxon>Eurotiales</taxon>
        <taxon>Aspergillaceae</taxon>
        <taxon>Penicillium</taxon>
    </lineage>
</organism>
<dbReference type="Gene3D" id="3.30.465.10">
    <property type="match status" value="1"/>
</dbReference>
<reference evidence="6" key="1">
    <citation type="submission" date="2022-11" db="EMBL/GenBank/DDBJ databases">
        <authorList>
            <person name="Petersen C."/>
        </authorList>
    </citation>
    <scope>NUCLEOTIDE SEQUENCE</scope>
    <source>
        <strain evidence="6">IBT 23319</strain>
    </source>
</reference>
<dbReference type="PANTHER" id="PTHR42973:SF17">
    <property type="entry name" value="OXIDASE, PUTATIVE (AFU_ORTHOLOGUE AFUA_6G14340)-RELATED"/>
    <property type="match status" value="1"/>
</dbReference>
<keyword evidence="3" id="KW-0274">FAD</keyword>
<dbReference type="Pfam" id="PF08031">
    <property type="entry name" value="BBE"/>
    <property type="match status" value="1"/>
</dbReference>
<evidence type="ECO:0000259" key="5">
    <source>
        <dbReference type="PROSITE" id="PS51387"/>
    </source>
</evidence>
<dbReference type="InterPro" id="IPR016166">
    <property type="entry name" value="FAD-bd_PCMH"/>
</dbReference>
<evidence type="ECO:0000313" key="6">
    <source>
        <dbReference type="EMBL" id="KAJ5227277.1"/>
    </source>
</evidence>
<accession>A0A9W9NW52</accession>
<dbReference type="AlphaFoldDB" id="A0A9W9NW52"/>
<dbReference type="SUPFAM" id="SSF56176">
    <property type="entry name" value="FAD-binding/transporter-associated domain-like"/>
    <property type="match status" value="1"/>
</dbReference>
<dbReference type="InterPro" id="IPR012951">
    <property type="entry name" value="BBE"/>
</dbReference>
<evidence type="ECO:0000256" key="2">
    <source>
        <dbReference type="ARBA" id="ARBA00022630"/>
    </source>
</evidence>
<dbReference type="PANTHER" id="PTHR42973">
    <property type="entry name" value="BINDING OXIDOREDUCTASE, PUTATIVE (AFU_ORTHOLOGUE AFUA_1G17690)-RELATED"/>
    <property type="match status" value="1"/>
</dbReference>
<dbReference type="InterPro" id="IPR016169">
    <property type="entry name" value="FAD-bd_PCMH_sub2"/>
</dbReference>
<evidence type="ECO:0000313" key="7">
    <source>
        <dbReference type="Proteomes" id="UP001147733"/>
    </source>
</evidence>
<evidence type="ECO:0000256" key="1">
    <source>
        <dbReference type="ARBA" id="ARBA00005466"/>
    </source>
</evidence>
<dbReference type="GO" id="GO:0016491">
    <property type="term" value="F:oxidoreductase activity"/>
    <property type="evidence" value="ECO:0007669"/>
    <property type="project" value="UniProtKB-KW"/>
</dbReference>
<reference evidence="6" key="2">
    <citation type="journal article" date="2023" name="IMA Fungus">
        <title>Comparative genomic study of the Penicillium genus elucidates a diverse pangenome and 15 lateral gene transfer events.</title>
        <authorList>
            <person name="Petersen C."/>
            <person name="Sorensen T."/>
            <person name="Nielsen M.R."/>
            <person name="Sondergaard T.E."/>
            <person name="Sorensen J.L."/>
            <person name="Fitzpatrick D.A."/>
            <person name="Frisvad J.C."/>
            <person name="Nielsen K.L."/>
        </authorList>
    </citation>
    <scope>NUCLEOTIDE SEQUENCE</scope>
    <source>
        <strain evidence="6">IBT 23319</strain>
    </source>
</reference>
<keyword evidence="7" id="KW-1185">Reference proteome</keyword>
<dbReference type="Proteomes" id="UP001147733">
    <property type="component" value="Unassembled WGS sequence"/>
</dbReference>
<dbReference type="InterPro" id="IPR036318">
    <property type="entry name" value="FAD-bd_PCMH-like_sf"/>
</dbReference>
<feature type="domain" description="FAD-binding PCMH-type" evidence="5">
    <location>
        <begin position="41"/>
        <end position="212"/>
    </location>
</feature>
<evidence type="ECO:0000256" key="4">
    <source>
        <dbReference type="ARBA" id="ARBA00023002"/>
    </source>
</evidence>
<dbReference type="OrthoDB" id="407275at2759"/>
<protein>
    <recommendedName>
        <fullName evidence="5">FAD-binding PCMH-type domain-containing protein</fullName>
    </recommendedName>
</protein>
<dbReference type="Pfam" id="PF01565">
    <property type="entry name" value="FAD_binding_4"/>
    <property type="match status" value="1"/>
</dbReference>
<dbReference type="InterPro" id="IPR006094">
    <property type="entry name" value="Oxid_FAD_bind_N"/>
</dbReference>
<sequence length="470" mass="50095">MIAAGSFAACLLASTGGNSSAVAFPNQFNYASLVAPYNLNLLTTPAAIVFPQNATQVAAAVKCAVDAGIKVQAKSGGHNYGNYGSSTGELSVNLENLQHFSMDDTTWTANFGPGNHLGQVTELMYNNGKRQAPHGETFDVGLGGHATVGGAGAASRQLGLLVDYIEEVEVVLANSSIVKASRSENQDLFFAVRGAGSSFGIVTDFTIRTVPAPSSTIRYTYVWKKPSVSSQVHIFTTWQQLLADGLIPRQMSYALVVTASSMVMSGVYFGSETEFASLNLTSYFVTPPQVVQTNAYTSFLEVSKSLDAAVTSAGIATPSHFYAKSLVFTEETLISEKTAYRFFNYLSNTNNGTDLYAITLNGLGGAVSDISSTDSAYPHRDTLFFMFSFARTSGISTSTSVDFLNGLSKVAKSGNPGAYYGQYAGNVDTRESTMEALSAYYGQNLGRLKLIKKAVDPTDIFHNQQSIPVS</sequence>
<dbReference type="PROSITE" id="PS51387">
    <property type="entry name" value="FAD_PCMH"/>
    <property type="match status" value="1"/>
</dbReference>
<gene>
    <name evidence="6" type="ORF">N7469_007283</name>
</gene>
<keyword evidence="2" id="KW-0285">Flavoprotein</keyword>
<comment type="similarity">
    <text evidence="1">Belongs to the oxygen-dependent FAD-linked oxidoreductase family.</text>
</comment>
<dbReference type="InterPro" id="IPR050416">
    <property type="entry name" value="FAD-linked_Oxidoreductase"/>
</dbReference>
<dbReference type="Gene3D" id="3.40.462.20">
    <property type="match status" value="1"/>
</dbReference>
<dbReference type="GO" id="GO:0071949">
    <property type="term" value="F:FAD binding"/>
    <property type="evidence" value="ECO:0007669"/>
    <property type="project" value="InterPro"/>
</dbReference>
<dbReference type="EMBL" id="JAPQKT010000006">
    <property type="protein sequence ID" value="KAJ5227277.1"/>
    <property type="molecule type" value="Genomic_DNA"/>
</dbReference>
<keyword evidence="4" id="KW-0560">Oxidoreductase</keyword>
<proteinExistence type="inferred from homology"/>
<comment type="caution">
    <text evidence="6">The sequence shown here is derived from an EMBL/GenBank/DDBJ whole genome shotgun (WGS) entry which is preliminary data.</text>
</comment>
<evidence type="ECO:0000256" key="3">
    <source>
        <dbReference type="ARBA" id="ARBA00022827"/>
    </source>
</evidence>